<protein>
    <submittedName>
        <fullName evidence="5">DNA cytosine methyltransferase</fullName>
    </submittedName>
</protein>
<evidence type="ECO:0000313" key="6">
    <source>
        <dbReference type="Proteomes" id="UP001275315"/>
    </source>
</evidence>
<gene>
    <name evidence="5" type="ORF">RWD45_21655</name>
</gene>
<keyword evidence="2" id="KW-0808">Transferase</keyword>
<evidence type="ECO:0000256" key="3">
    <source>
        <dbReference type="ARBA" id="ARBA00022747"/>
    </source>
</evidence>
<accession>A0ABU5CYW9</accession>
<feature type="compositionally biased region" description="Polar residues" evidence="4">
    <location>
        <begin position="52"/>
        <end position="64"/>
    </location>
</feature>
<keyword evidence="3" id="KW-0680">Restriction system</keyword>
<evidence type="ECO:0000256" key="4">
    <source>
        <dbReference type="SAM" id="MobiDB-lite"/>
    </source>
</evidence>
<comment type="caution">
    <text evidence="5">The sequence shown here is derived from an EMBL/GenBank/DDBJ whole genome shotgun (WGS) entry which is preliminary data.</text>
</comment>
<feature type="compositionally biased region" description="Polar residues" evidence="4">
    <location>
        <begin position="72"/>
        <end position="82"/>
    </location>
</feature>
<sequence length="146" mass="16830">MLGDNYSISWRVLDAQYWGVPQRRKRIFLVADFNGRSASEILFESESLRGHFTQSKKAGQGTTRDTSKSSRETSNICLNDQGGSRMDVTKEVTATLRAKSNHPHLFLITMEGMQELKDQLMLPNRCVVIWNWWKQSAICFRETENL</sequence>
<evidence type="ECO:0000256" key="2">
    <source>
        <dbReference type="ARBA" id="ARBA00022679"/>
    </source>
</evidence>
<dbReference type="Gene3D" id="3.40.50.150">
    <property type="entry name" value="Vaccinia Virus protein VP39"/>
    <property type="match status" value="1"/>
</dbReference>
<dbReference type="SUPFAM" id="SSF53335">
    <property type="entry name" value="S-adenosyl-L-methionine-dependent methyltransferases"/>
    <property type="match status" value="1"/>
</dbReference>
<dbReference type="GO" id="GO:0032259">
    <property type="term" value="P:methylation"/>
    <property type="evidence" value="ECO:0007669"/>
    <property type="project" value="UniProtKB-KW"/>
</dbReference>
<keyword evidence="1 5" id="KW-0489">Methyltransferase</keyword>
<dbReference type="InterPro" id="IPR001525">
    <property type="entry name" value="C5_MeTfrase"/>
</dbReference>
<reference evidence="5 6" key="1">
    <citation type="submission" date="2023-10" db="EMBL/GenBank/DDBJ databases">
        <title>Virgibacillus soli CC-YMP-6 genome.</title>
        <authorList>
            <person name="Miliotis G."/>
            <person name="Sengupta P."/>
            <person name="Hameed A."/>
            <person name="Chuvochina M."/>
            <person name="Mcdonagh F."/>
            <person name="Simpson A.C."/>
            <person name="Singh N.K."/>
            <person name="Rekha P.D."/>
            <person name="Raman K."/>
            <person name="Hugenholtz P."/>
            <person name="Venkateswaran K."/>
        </authorList>
    </citation>
    <scope>NUCLEOTIDE SEQUENCE [LARGE SCALE GENOMIC DNA]</scope>
    <source>
        <strain evidence="5 6">CC-YMP-6</strain>
    </source>
</reference>
<evidence type="ECO:0000313" key="5">
    <source>
        <dbReference type="EMBL" id="MDY0410665.1"/>
    </source>
</evidence>
<proteinExistence type="predicted"/>
<dbReference type="Pfam" id="PF00145">
    <property type="entry name" value="DNA_methylase"/>
    <property type="match status" value="1"/>
</dbReference>
<dbReference type="RefSeq" id="WP_320381617.1">
    <property type="nucleotide sequence ID" value="NZ_JAWDIQ010000004.1"/>
</dbReference>
<feature type="region of interest" description="Disordered" evidence="4">
    <location>
        <begin position="52"/>
        <end position="82"/>
    </location>
</feature>
<dbReference type="GO" id="GO:0008168">
    <property type="term" value="F:methyltransferase activity"/>
    <property type="evidence" value="ECO:0007669"/>
    <property type="project" value="UniProtKB-KW"/>
</dbReference>
<dbReference type="InterPro" id="IPR029063">
    <property type="entry name" value="SAM-dependent_MTases_sf"/>
</dbReference>
<evidence type="ECO:0000256" key="1">
    <source>
        <dbReference type="ARBA" id="ARBA00022603"/>
    </source>
</evidence>
<name>A0ABU5CYW9_9BACI</name>
<keyword evidence="6" id="KW-1185">Reference proteome</keyword>
<dbReference type="EMBL" id="JAWDIQ010000004">
    <property type="protein sequence ID" value="MDY0410665.1"/>
    <property type="molecule type" value="Genomic_DNA"/>
</dbReference>
<dbReference type="Proteomes" id="UP001275315">
    <property type="component" value="Unassembled WGS sequence"/>
</dbReference>
<organism evidence="5 6">
    <name type="scientific">Paracerasibacillus soli</name>
    <dbReference type="NCBI Taxonomy" id="480284"/>
    <lineage>
        <taxon>Bacteria</taxon>
        <taxon>Bacillati</taxon>
        <taxon>Bacillota</taxon>
        <taxon>Bacilli</taxon>
        <taxon>Bacillales</taxon>
        <taxon>Bacillaceae</taxon>
        <taxon>Paracerasibacillus</taxon>
    </lineage>
</organism>